<name>A0AAV2EEP9_9ROSI</name>
<evidence type="ECO:0000256" key="1">
    <source>
        <dbReference type="SAM" id="MobiDB-lite"/>
    </source>
</evidence>
<evidence type="ECO:0000313" key="3">
    <source>
        <dbReference type="Proteomes" id="UP001497516"/>
    </source>
</evidence>
<accession>A0AAV2EEP9</accession>
<dbReference type="AlphaFoldDB" id="A0AAV2EEP9"/>
<dbReference type="EMBL" id="OZ034817">
    <property type="protein sequence ID" value="CAL1384279.1"/>
    <property type="molecule type" value="Genomic_DNA"/>
</dbReference>
<proteinExistence type="predicted"/>
<sequence length="81" mass="8737">MQRSSPRRQVLLAEVGGRSSLGFGEEKRKRGLGAGGGGLNRSRGERSGAMGYVERRIESGRSRVGGRGWLRVGIGKIQVRV</sequence>
<dbReference type="Proteomes" id="UP001497516">
    <property type="component" value="Chromosome 4"/>
</dbReference>
<gene>
    <name evidence="2" type="ORF">LTRI10_LOCUS25496</name>
</gene>
<reference evidence="2 3" key="1">
    <citation type="submission" date="2024-04" db="EMBL/GenBank/DDBJ databases">
        <authorList>
            <person name="Fracassetti M."/>
        </authorList>
    </citation>
    <scope>NUCLEOTIDE SEQUENCE [LARGE SCALE GENOMIC DNA]</scope>
</reference>
<organism evidence="2 3">
    <name type="scientific">Linum trigynum</name>
    <dbReference type="NCBI Taxonomy" id="586398"/>
    <lineage>
        <taxon>Eukaryota</taxon>
        <taxon>Viridiplantae</taxon>
        <taxon>Streptophyta</taxon>
        <taxon>Embryophyta</taxon>
        <taxon>Tracheophyta</taxon>
        <taxon>Spermatophyta</taxon>
        <taxon>Magnoliopsida</taxon>
        <taxon>eudicotyledons</taxon>
        <taxon>Gunneridae</taxon>
        <taxon>Pentapetalae</taxon>
        <taxon>rosids</taxon>
        <taxon>fabids</taxon>
        <taxon>Malpighiales</taxon>
        <taxon>Linaceae</taxon>
        <taxon>Linum</taxon>
    </lineage>
</organism>
<evidence type="ECO:0000313" key="2">
    <source>
        <dbReference type="EMBL" id="CAL1384279.1"/>
    </source>
</evidence>
<protein>
    <submittedName>
        <fullName evidence="2">Uncharacterized protein</fullName>
    </submittedName>
</protein>
<keyword evidence="3" id="KW-1185">Reference proteome</keyword>
<feature type="region of interest" description="Disordered" evidence="1">
    <location>
        <begin position="21"/>
        <end position="47"/>
    </location>
</feature>